<dbReference type="GO" id="GO:0020037">
    <property type="term" value="F:heme binding"/>
    <property type="evidence" value="ECO:0007669"/>
    <property type="project" value="UniProtKB-UniRule"/>
</dbReference>
<keyword evidence="5" id="KW-0408">Iron</keyword>
<dbReference type="GO" id="GO:0004601">
    <property type="term" value="F:peroxidase activity"/>
    <property type="evidence" value="ECO:0007669"/>
    <property type="project" value="UniProtKB-KW"/>
</dbReference>
<comment type="similarity">
    <text evidence="6">Belongs to the peroxidase family.</text>
</comment>
<evidence type="ECO:0000256" key="3">
    <source>
        <dbReference type="ARBA" id="ARBA00022723"/>
    </source>
</evidence>
<dbReference type="GO" id="GO:0042744">
    <property type="term" value="P:hydrogen peroxide catabolic process"/>
    <property type="evidence" value="ECO:0007669"/>
    <property type="project" value="TreeGrafter"/>
</dbReference>
<dbReference type="PANTHER" id="PTHR31356:SF53">
    <property type="entry name" value="HEME PEROXIDASE"/>
    <property type="match status" value="1"/>
</dbReference>
<keyword evidence="8" id="KW-1133">Transmembrane helix</keyword>
<dbReference type="HOGENOM" id="CLU_004824_3_1_1"/>
<evidence type="ECO:0000259" key="9">
    <source>
        <dbReference type="PROSITE" id="PS50873"/>
    </source>
</evidence>
<dbReference type="OrthoDB" id="5985073at2759"/>
<proteinExistence type="inferred from homology"/>
<feature type="transmembrane region" description="Helical" evidence="8">
    <location>
        <begin position="565"/>
        <end position="585"/>
    </location>
</feature>
<accession>A8NE97</accession>
<keyword evidence="1 7" id="KW-0575">Peroxidase</keyword>
<dbReference type="GO" id="GO:0000302">
    <property type="term" value="P:response to reactive oxygen species"/>
    <property type="evidence" value="ECO:0007669"/>
    <property type="project" value="TreeGrafter"/>
</dbReference>
<evidence type="ECO:0000256" key="8">
    <source>
        <dbReference type="SAM" id="Phobius"/>
    </source>
</evidence>
<evidence type="ECO:0000256" key="7">
    <source>
        <dbReference type="RuleBase" id="RU363051"/>
    </source>
</evidence>
<keyword evidence="4 7" id="KW-0560">Oxidoreductase</keyword>
<dbReference type="InParanoid" id="A8NE97"/>
<dbReference type="OMA" id="VHPCRKR"/>
<dbReference type="Pfam" id="PF00141">
    <property type="entry name" value="peroxidase"/>
    <property type="match status" value="1"/>
</dbReference>
<dbReference type="Gene3D" id="1.10.420.10">
    <property type="entry name" value="Peroxidase, domain 2"/>
    <property type="match status" value="1"/>
</dbReference>
<dbReference type="GO" id="GO:0034599">
    <property type="term" value="P:cellular response to oxidative stress"/>
    <property type="evidence" value="ECO:0007669"/>
    <property type="project" value="InterPro"/>
</dbReference>
<dbReference type="GeneID" id="6009457"/>
<evidence type="ECO:0000313" key="11">
    <source>
        <dbReference type="Proteomes" id="UP000001861"/>
    </source>
</evidence>
<evidence type="ECO:0000256" key="6">
    <source>
        <dbReference type="RuleBase" id="RU004241"/>
    </source>
</evidence>
<dbReference type="InterPro" id="IPR010255">
    <property type="entry name" value="Haem_peroxidase_sf"/>
</dbReference>
<dbReference type="EMBL" id="AACS02000002">
    <property type="protein sequence ID" value="EAU88655.2"/>
    <property type="molecule type" value="Genomic_DNA"/>
</dbReference>
<keyword evidence="7" id="KW-0732">Signal</keyword>
<evidence type="ECO:0000256" key="1">
    <source>
        <dbReference type="ARBA" id="ARBA00022559"/>
    </source>
</evidence>
<protein>
    <recommendedName>
        <fullName evidence="7">Peroxidase</fullName>
        <ecNumber evidence="7">1.11.1.-</ecNumber>
    </recommendedName>
</protein>
<keyword evidence="3" id="KW-0479">Metal-binding</keyword>
<dbReference type="InterPro" id="IPR002016">
    <property type="entry name" value="Haem_peroxidase"/>
</dbReference>
<dbReference type="InterPro" id="IPR044831">
    <property type="entry name" value="Ccp1-like"/>
</dbReference>
<dbReference type="SUPFAM" id="SSF48113">
    <property type="entry name" value="Heme-dependent peroxidases"/>
    <property type="match status" value="1"/>
</dbReference>
<dbReference type="VEuPathDB" id="FungiDB:CC1G_01028"/>
<dbReference type="PANTHER" id="PTHR31356">
    <property type="entry name" value="THYLAKOID LUMENAL 29 KDA PROTEIN, CHLOROPLASTIC-RELATED"/>
    <property type="match status" value="1"/>
</dbReference>
<keyword evidence="8" id="KW-0812">Transmembrane</keyword>
<dbReference type="Proteomes" id="UP000001861">
    <property type="component" value="Unassembled WGS sequence"/>
</dbReference>
<name>A8NE97_COPC7</name>
<dbReference type="PROSITE" id="PS50873">
    <property type="entry name" value="PEROXIDASE_4"/>
    <property type="match status" value="1"/>
</dbReference>
<evidence type="ECO:0000256" key="4">
    <source>
        <dbReference type="ARBA" id="ARBA00023002"/>
    </source>
</evidence>
<dbReference type="AlphaFoldDB" id="A8NE97"/>
<dbReference type="SMR" id="A8NE97"/>
<dbReference type="KEGG" id="cci:CC1G_01028"/>
<reference evidence="10 11" key="1">
    <citation type="journal article" date="2010" name="Proc. Natl. Acad. Sci. U.S.A.">
        <title>Insights into evolution of multicellular fungi from the assembled chromosomes of the mushroom Coprinopsis cinerea (Coprinus cinereus).</title>
        <authorList>
            <person name="Stajich J.E."/>
            <person name="Wilke S.K."/>
            <person name="Ahren D."/>
            <person name="Au C.H."/>
            <person name="Birren B.W."/>
            <person name="Borodovsky M."/>
            <person name="Burns C."/>
            <person name="Canback B."/>
            <person name="Casselton L.A."/>
            <person name="Cheng C.K."/>
            <person name="Deng J."/>
            <person name="Dietrich F.S."/>
            <person name="Fargo D.C."/>
            <person name="Farman M.L."/>
            <person name="Gathman A.C."/>
            <person name="Goldberg J."/>
            <person name="Guigo R."/>
            <person name="Hoegger P.J."/>
            <person name="Hooker J.B."/>
            <person name="Huggins A."/>
            <person name="James T.Y."/>
            <person name="Kamada T."/>
            <person name="Kilaru S."/>
            <person name="Kodira C."/>
            <person name="Kues U."/>
            <person name="Kupfer D."/>
            <person name="Kwan H.S."/>
            <person name="Lomsadze A."/>
            <person name="Li W."/>
            <person name="Lilly W.W."/>
            <person name="Ma L.J."/>
            <person name="Mackey A.J."/>
            <person name="Manning G."/>
            <person name="Martin F."/>
            <person name="Muraguchi H."/>
            <person name="Natvig D.O."/>
            <person name="Palmerini H."/>
            <person name="Ramesh M.A."/>
            <person name="Rehmeyer C.J."/>
            <person name="Roe B.A."/>
            <person name="Shenoy N."/>
            <person name="Stanke M."/>
            <person name="Ter-Hovhannisyan V."/>
            <person name="Tunlid A."/>
            <person name="Velagapudi R."/>
            <person name="Vision T.J."/>
            <person name="Zeng Q."/>
            <person name="Zolan M.E."/>
            <person name="Pukkila P.J."/>
        </authorList>
    </citation>
    <scope>NUCLEOTIDE SEQUENCE [LARGE SCALE GENOMIC DNA]</scope>
    <source>
        <strain evidence="11">Okayama-7 / 130 / ATCC MYA-4618 / FGSC 9003</strain>
    </source>
</reference>
<keyword evidence="8" id="KW-0472">Membrane</keyword>
<feature type="signal peptide" evidence="7">
    <location>
        <begin position="1"/>
        <end position="24"/>
    </location>
</feature>
<keyword evidence="11" id="KW-1185">Reference proteome</keyword>
<feature type="domain" description="Plant heme peroxidase family profile" evidence="9">
    <location>
        <begin position="34"/>
        <end position="303"/>
    </location>
</feature>
<feature type="chain" id="PRO_5002724208" description="Peroxidase" evidence="7">
    <location>
        <begin position="25"/>
        <end position="724"/>
    </location>
</feature>
<gene>
    <name evidence="10" type="ORF">CC1G_01028</name>
</gene>
<dbReference type="eggNOG" id="KOG4157">
    <property type="taxonomic scope" value="Eukaryota"/>
</dbReference>
<dbReference type="EC" id="1.11.1.-" evidence="7"/>
<comment type="caution">
    <text evidence="10">The sequence shown here is derived from an EMBL/GenBank/DDBJ whole genome shotgun (WGS) entry which is preliminary data.</text>
</comment>
<organism evidence="10 11">
    <name type="scientific">Coprinopsis cinerea (strain Okayama-7 / 130 / ATCC MYA-4618 / FGSC 9003)</name>
    <name type="common">Inky cap fungus</name>
    <name type="synonym">Hormographiella aspergillata</name>
    <dbReference type="NCBI Taxonomy" id="240176"/>
    <lineage>
        <taxon>Eukaryota</taxon>
        <taxon>Fungi</taxon>
        <taxon>Dikarya</taxon>
        <taxon>Basidiomycota</taxon>
        <taxon>Agaricomycotina</taxon>
        <taxon>Agaricomycetes</taxon>
        <taxon>Agaricomycetidae</taxon>
        <taxon>Agaricales</taxon>
        <taxon>Agaricineae</taxon>
        <taxon>Psathyrellaceae</taxon>
        <taxon>Coprinopsis</taxon>
    </lineage>
</organism>
<dbReference type="CDD" id="cd08201">
    <property type="entry name" value="plant_peroxidase_like_1"/>
    <property type="match status" value="1"/>
</dbReference>
<dbReference type="GO" id="GO:0046872">
    <property type="term" value="F:metal ion binding"/>
    <property type="evidence" value="ECO:0007669"/>
    <property type="project" value="UniProtKB-UniRule"/>
</dbReference>
<evidence type="ECO:0000256" key="5">
    <source>
        <dbReference type="ARBA" id="ARBA00023004"/>
    </source>
</evidence>
<keyword evidence="2" id="KW-0349">Heme</keyword>
<dbReference type="RefSeq" id="XP_001832966.2">
    <property type="nucleotide sequence ID" value="XM_001832914.2"/>
</dbReference>
<evidence type="ECO:0000313" key="10">
    <source>
        <dbReference type="EMBL" id="EAU88655.2"/>
    </source>
</evidence>
<dbReference type="Gene3D" id="1.10.520.10">
    <property type="match status" value="1"/>
</dbReference>
<evidence type="ECO:0000256" key="2">
    <source>
        <dbReference type="ARBA" id="ARBA00022617"/>
    </source>
</evidence>
<dbReference type="PRINTS" id="PR00458">
    <property type="entry name" value="PEROXIDASE"/>
</dbReference>
<sequence length="724" mass="80223">MRLQLSTTTTLAVLLSTFSTLSSAYTWPSPQYDALEALIYEGRTTAGSSLTALVHPCKKRVGTLASVPAEWLRFAFHDMATHNVDDGTGGMDGSIVYELGRAENFGSGFNQTLGDFENFPNKYLSRADIIAAGAVHSVATCGGPIIPFRGGRIDTFEAGGFGTPEPHHDLDTLTESFRRQGFSTPEMIKMVACGHTMGGVRSEEFPQLVPPGPDPSVMVIQDFDTTPDFDNKVVTEYLDGTTPNVLVNSPNRTLVSDLRVFSADGNNTMREIAPEDTFQSECRDILERMLNVVPRGVTLTEEITMLPVKVKNAQLTIEKEQLVFKSTLRLAQPLDEPVSKERVVTMFWCDRYGNNKDCEDSARSSVFVKRLTEDPDISPVTKNLGYSFYSYDFVVPINPAQSISKFWFEVDEKDGSRPTLHNNEGTDYPVEQDEIIFVPMMSSVNVISNGTDGKVVQNRNNLTGEFFYREYNLVVGVREDTEPDRVYVDGFDSSVLGFAYLVNTTIDLTLDDSLKPVAGYKFYTGQLDDSGLQLSIDLNLDVGGQFLDSMVELKAMSIIIAINRFLLFLLLIIRLFFLLLFLLILVLRHIRILRLWCLALLLLLLPRARTTRHLPCLCSSLCFLLLLVDGEELVESQFVPAEGAVDAAACEAHVFEEGAGGWVEADTGGRTGGLARGGLAKSSFEGVRGCFRTIIFEFAFDVVDRVVGVDCEEFVPRHMDVAKR</sequence>